<dbReference type="STRING" id="530584.SAMN05421630_107214"/>
<dbReference type="InterPro" id="IPR029058">
    <property type="entry name" value="AB_hydrolase_fold"/>
</dbReference>
<dbReference type="InterPro" id="IPR000073">
    <property type="entry name" value="AB_hydrolase_1"/>
</dbReference>
<gene>
    <name evidence="1" type="ORF">SAMN05421630_107214</name>
</gene>
<dbReference type="PANTHER" id="PTHR43194">
    <property type="entry name" value="HYDROLASE ALPHA/BETA FOLD FAMILY"/>
    <property type="match status" value="1"/>
</dbReference>
<protein>
    <submittedName>
        <fullName evidence="1">Pimeloyl-ACP methyl ester carboxylesterase</fullName>
    </submittedName>
</protein>
<dbReference type="AlphaFoldDB" id="A0A1G6TNI9"/>
<evidence type="ECO:0000313" key="2">
    <source>
        <dbReference type="Proteomes" id="UP000199494"/>
    </source>
</evidence>
<dbReference type="Proteomes" id="UP000199494">
    <property type="component" value="Unassembled WGS sequence"/>
</dbReference>
<evidence type="ECO:0000313" key="1">
    <source>
        <dbReference type="EMBL" id="SDD30668.1"/>
    </source>
</evidence>
<organism evidence="1 2">
    <name type="scientific">Prauserella marina</name>
    <dbReference type="NCBI Taxonomy" id="530584"/>
    <lineage>
        <taxon>Bacteria</taxon>
        <taxon>Bacillati</taxon>
        <taxon>Actinomycetota</taxon>
        <taxon>Actinomycetes</taxon>
        <taxon>Pseudonocardiales</taxon>
        <taxon>Pseudonocardiaceae</taxon>
        <taxon>Prauserella</taxon>
    </lineage>
</organism>
<reference evidence="1 2" key="1">
    <citation type="submission" date="2016-10" db="EMBL/GenBank/DDBJ databases">
        <authorList>
            <person name="de Groot N.N."/>
        </authorList>
    </citation>
    <scope>NUCLEOTIDE SEQUENCE [LARGE SCALE GENOMIC DNA]</scope>
    <source>
        <strain evidence="1 2">CGMCC 4.5506</strain>
    </source>
</reference>
<dbReference type="SUPFAM" id="SSF53474">
    <property type="entry name" value="alpha/beta-Hydrolases"/>
    <property type="match status" value="1"/>
</dbReference>
<proteinExistence type="predicted"/>
<dbReference type="Gene3D" id="3.40.50.1820">
    <property type="entry name" value="alpha/beta hydrolase"/>
    <property type="match status" value="1"/>
</dbReference>
<dbReference type="EMBL" id="FMZE01000007">
    <property type="protein sequence ID" value="SDD30668.1"/>
    <property type="molecule type" value="Genomic_DNA"/>
</dbReference>
<dbReference type="GO" id="GO:0003824">
    <property type="term" value="F:catalytic activity"/>
    <property type="evidence" value="ECO:0007669"/>
    <property type="project" value="UniProtKB-ARBA"/>
</dbReference>
<dbReference type="OrthoDB" id="2987348at2"/>
<accession>A0A1G6TNI9</accession>
<dbReference type="RefSeq" id="WP_091807096.1">
    <property type="nucleotide sequence ID" value="NZ_CP016353.1"/>
</dbReference>
<sequence length="309" mass="33894">MDATTAHFQVAPEYRDRAPGTENSVPPAWFSAALRRERRTGEVRVDGVPIRFLSWGDPREPATILVHGGAAHAMWWAPVAARLDGHVVALDLSGHGRSGHRPGYSIEHWAKEIIAVARSVSGGPATIVAHSLGGIVASHAMSHTGLGARFHRVVLLDAPVWPDAPAPEKPLSDREVRPHRSYATAAEALGRFRLVPSQPCANDFYVEHIAWHSLAPFEEGWRWRFDPRIFADPDGDHRITRFEGDLDRAKSPFAVVMGERSYLSHGARAALANRPGTPLCFVPDAAHHVMLDQPLALLAVIRDLLGSWP</sequence>
<keyword evidence="2" id="KW-1185">Reference proteome</keyword>
<dbReference type="InterPro" id="IPR050228">
    <property type="entry name" value="Carboxylesterase_BioH"/>
</dbReference>
<dbReference type="Pfam" id="PF12697">
    <property type="entry name" value="Abhydrolase_6"/>
    <property type="match status" value="1"/>
</dbReference>
<dbReference type="PANTHER" id="PTHR43194:SF2">
    <property type="entry name" value="PEROXISOMAL MEMBRANE PROTEIN LPX1"/>
    <property type="match status" value="1"/>
</dbReference>
<name>A0A1G6TNI9_9PSEU</name>